<dbReference type="EMBL" id="WPCU01000008">
    <property type="protein sequence ID" value="MVA76897.1"/>
    <property type="molecule type" value="Genomic_DNA"/>
</dbReference>
<dbReference type="InterPro" id="IPR000182">
    <property type="entry name" value="GNAT_dom"/>
</dbReference>
<dbReference type="Gene3D" id="3.40.630.30">
    <property type="match status" value="1"/>
</dbReference>
<evidence type="ECO:0000256" key="3">
    <source>
        <dbReference type="ARBA" id="ARBA00038502"/>
    </source>
</evidence>
<evidence type="ECO:0000313" key="5">
    <source>
        <dbReference type="EMBL" id="MVA76897.1"/>
    </source>
</evidence>
<dbReference type="GO" id="GO:0005737">
    <property type="term" value="C:cytoplasm"/>
    <property type="evidence" value="ECO:0007669"/>
    <property type="project" value="TreeGrafter"/>
</dbReference>
<organism evidence="5 6">
    <name type="scientific">Auraticoccus cholistanensis</name>
    <dbReference type="NCBI Taxonomy" id="2656650"/>
    <lineage>
        <taxon>Bacteria</taxon>
        <taxon>Bacillati</taxon>
        <taxon>Actinomycetota</taxon>
        <taxon>Actinomycetes</taxon>
        <taxon>Propionibacteriales</taxon>
        <taxon>Propionibacteriaceae</taxon>
        <taxon>Auraticoccus</taxon>
    </lineage>
</organism>
<evidence type="ECO:0000256" key="2">
    <source>
        <dbReference type="ARBA" id="ARBA00023315"/>
    </source>
</evidence>
<keyword evidence="6" id="KW-1185">Reference proteome</keyword>
<feature type="domain" description="N-acetyltransferase" evidence="4">
    <location>
        <begin position="9"/>
        <end position="181"/>
    </location>
</feature>
<evidence type="ECO:0000259" key="4">
    <source>
        <dbReference type="PROSITE" id="PS51186"/>
    </source>
</evidence>
<keyword evidence="2" id="KW-0012">Acyltransferase</keyword>
<comment type="similarity">
    <text evidence="3">Belongs to the acetyltransferase family. RimJ subfamily.</text>
</comment>
<dbReference type="InterPro" id="IPR016181">
    <property type="entry name" value="Acyl_CoA_acyltransferase"/>
</dbReference>
<comment type="caution">
    <text evidence="5">The sequence shown here is derived from an EMBL/GenBank/DDBJ whole genome shotgun (WGS) entry which is preliminary data.</text>
</comment>
<gene>
    <name evidence="5" type="ORF">GC722_12810</name>
</gene>
<evidence type="ECO:0000313" key="6">
    <source>
        <dbReference type="Proteomes" id="UP000435304"/>
    </source>
</evidence>
<evidence type="ECO:0000256" key="1">
    <source>
        <dbReference type="ARBA" id="ARBA00022679"/>
    </source>
</evidence>
<name>A0A6A9UYX5_9ACTN</name>
<sequence>MTRLLADGVRLRLRTRGDAAALARAYVRNREHLAPWDPAREPSWFTEQAQRQDTLTRLRAAEAGDGLPLVLVSGTGAEEEVVGVVNVSGTIRGSFQSANLGYWVDAGLAGRGLMTEAVRATCELSRDHLRLHRLQAGTLLHNAASQRVLTRCGFTPIGVAERYLRIAGRWQDHRLFQRILTDED</sequence>
<reference evidence="5 6" key="1">
    <citation type="submission" date="2019-12" db="EMBL/GenBank/DDBJ databases">
        <title>Auraticoccus cholistani sp. nov., an actinomycete isolated from soil of Cholistan desert.</title>
        <authorList>
            <person name="Cheema M.T."/>
        </authorList>
    </citation>
    <scope>NUCLEOTIDE SEQUENCE [LARGE SCALE GENOMIC DNA]</scope>
    <source>
        <strain evidence="5 6">F435</strain>
    </source>
</reference>
<dbReference type="GO" id="GO:0008999">
    <property type="term" value="F:protein-N-terminal-alanine acetyltransferase activity"/>
    <property type="evidence" value="ECO:0007669"/>
    <property type="project" value="TreeGrafter"/>
</dbReference>
<keyword evidence="1 5" id="KW-0808">Transferase</keyword>
<dbReference type="PANTHER" id="PTHR43792:SF8">
    <property type="entry name" value="[RIBOSOMAL PROTEIN US5]-ALANINE N-ACETYLTRANSFERASE"/>
    <property type="match status" value="1"/>
</dbReference>
<dbReference type="SUPFAM" id="SSF55729">
    <property type="entry name" value="Acyl-CoA N-acyltransferases (Nat)"/>
    <property type="match status" value="1"/>
</dbReference>
<dbReference type="PROSITE" id="PS51186">
    <property type="entry name" value="GNAT"/>
    <property type="match status" value="1"/>
</dbReference>
<dbReference type="Pfam" id="PF13302">
    <property type="entry name" value="Acetyltransf_3"/>
    <property type="match status" value="1"/>
</dbReference>
<protein>
    <submittedName>
        <fullName evidence="5">GNAT family N-acetyltransferase</fullName>
    </submittedName>
</protein>
<accession>A0A6A9UYX5</accession>
<dbReference type="Proteomes" id="UP000435304">
    <property type="component" value="Unassembled WGS sequence"/>
</dbReference>
<dbReference type="InterPro" id="IPR051531">
    <property type="entry name" value="N-acetyltransferase"/>
</dbReference>
<dbReference type="RefSeq" id="WP_156610844.1">
    <property type="nucleotide sequence ID" value="NZ_WPCU01000008.1"/>
</dbReference>
<proteinExistence type="inferred from homology"/>
<dbReference type="PANTHER" id="PTHR43792">
    <property type="entry name" value="GNAT FAMILY, PUTATIVE (AFU_ORTHOLOGUE AFUA_3G00765)-RELATED-RELATED"/>
    <property type="match status" value="1"/>
</dbReference>
<dbReference type="AlphaFoldDB" id="A0A6A9UYX5"/>